<keyword evidence="4" id="KW-1185">Reference proteome</keyword>
<proteinExistence type="predicted"/>
<evidence type="ECO:0000256" key="1">
    <source>
        <dbReference type="SAM" id="MobiDB-lite"/>
    </source>
</evidence>
<name>A0ABP0H191_CLALP</name>
<gene>
    <name evidence="3" type="ORF">CVLEPA_LOCUS31279</name>
</gene>
<dbReference type="Gene3D" id="3.30.1490.150">
    <property type="entry name" value="Hypothetical protein ph0010, domain 2"/>
    <property type="match status" value="1"/>
</dbReference>
<dbReference type="Pfam" id="PF01871">
    <property type="entry name" value="AMMECR1"/>
    <property type="match status" value="1"/>
</dbReference>
<dbReference type="EMBL" id="CAWYQH010000174">
    <property type="protein sequence ID" value="CAK8697775.1"/>
    <property type="molecule type" value="Genomic_DNA"/>
</dbReference>
<evidence type="ECO:0000313" key="4">
    <source>
        <dbReference type="Proteomes" id="UP001642483"/>
    </source>
</evidence>
<dbReference type="PROSITE" id="PS51112">
    <property type="entry name" value="AMMECR1"/>
    <property type="match status" value="1"/>
</dbReference>
<feature type="compositionally biased region" description="Basic and acidic residues" evidence="1">
    <location>
        <begin position="112"/>
        <end position="127"/>
    </location>
</feature>
<dbReference type="InterPro" id="IPR002733">
    <property type="entry name" value="AMMECR1_domain"/>
</dbReference>
<protein>
    <recommendedName>
        <fullName evidence="2">AMMECR1 domain-containing protein</fullName>
    </recommendedName>
</protein>
<dbReference type="PANTHER" id="PTHR13016">
    <property type="entry name" value="AMMECR1 HOMOLOG"/>
    <property type="match status" value="1"/>
</dbReference>
<dbReference type="InterPro" id="IPR023473">
    <property type="entry name" value="AMMECR1"/>
</dbReference>
<organism evidence="3 4">
    <name type="scientific">Clavelina lepadiformis</name>
    <name type="common">Light-bulb sea squirt</name>
    <name type="synonym">Ascidia lepadiformis</name>
    <dbReference type="NCBI Taxonomy" id="159417"/>
    <lineage>
        <taxon>Eukaryota</taxon>
        <taxon>Metazoa</taxon>
        <taxon>Chordata</taxon>
        <taxon>Tunicata</taxon>
        <taxon>Ascidiacea</taxon>
        <taxon>Aplousobranchia</taxon>
        <taxon>Clavelinidae</taxon>
        <taxon>Clavelina</taxon>
    </lineage>
</organism>
<sequence>MEVGIHGIRIEFKNEKGHHRTATYLPEVSMEQGWDQLQTVENLLRKGGYKAHITPAFMETVVCRRYYTEKLAVSYQDFAIVKGCETKPHNGFSNAHGPKPYALPTHVQNQTRKTDRTFPGKCGKHDS</sequence>
<accession>A0ABP0H191</accession>
<evidence type="ECO:0000259" key="2">
    <source>
        <dbReference type="PROSITE" id="PS51112"/>
    </source>
</evidence>
<feature type="domain" description="AMMECR1" evidence="2">
    <location>
        <begin position="1"/>
        <end position="82"/>
    </location>
</feature>
<dbReference type="PANTHER" id="PTHR13016:SF0">
    <property type="entry name" value="AMME SYNDROME CANDIDATE GENE 1 PROTEIN"/>
    <property type="match status" value="1"/>
</dbReference>
<comment type="caution">
    <text evidence="3">The sequence shown here is derived from an EMBL/GenBank/DDBJ whole genome shotgun (WGS) entry which is preliminary data.</text>
</comment>
<evidence type="ECO:0000313" key="3">
    <source>
        <dbReference type="EMBL" id="CAK8697775.1"/>
    </source>
</evidence>
<feature type="region of interest" description="Disordered" evidence="1">
    <location>
        <begin position="89"/>
        <end position="127"/>
    </location>
</feature>
<dbReference type="InterPro" id="IPR036071">
    <property type="entry name" value="AMMECR1_dom_sf"/>
</dbReference>
<dbReference type="SUPFAM" id="SSF143447">
    <property type="entry name" value="AMMECR1-like"/>
    <property type="match status" value="1"/>
</dbReference>
<reference evidence="3 4" key="1">
    <citation type="submission" date="2024-02" db="EMBL/GenBank/DDBJ databases">
        <authorList>
            <person name="Daric V."/>
            <person name="Darras S."/>
        </authorList>
    </citation>
    <scope>NUCLEOTIDE SEQUENCE [LARGE SCALE GENOMIC DNA]</scope>
</reference>
<dbReference type="Proteomes" id="UP001642483">
    <property type="component" value="Unassembled WGS sequence"/>
</dbReference>